<protein>
    <submittedName>
        <fullName evidence="13">Cadherin domain-containing protein</fullName>
    </submittedName>
</protein>
<dbReference type="Pfam" id="PF00028">
    <property type="entry name" value="Cadherin"/>
    <property type="match status" value="3"/>
</dbReference>
<dbReference type="GO" id="GO:0005886">
    <property type="term" value="C:plasma membrane"/>
    <property type="evidence" value="ECO:0007669"/>
    <property type="project" value="UniProtKB-SubCell"/>
</dbReference>
<dbReference type="Proteomes" id="UP000282613">
    <property type="component" value="Unassembled WGS sequence"/>
</dbReference>
<evidence type="ECO:0000256" key="5">
    <source>
        <dbReference type="ARBA" id="ARBA00022989"/>
    </source>
</evidence>
<evidence type="ECO:0000256" key="4">
    <source>
        <dbReference type="ARBA" id="ARBA00022837"/>
    </source>
</evidence>
<evidence type="ECO:0000256" key="9">
    <source>
        <dbReference type="SAM" id="SignalP"/>
    </source>
</evidence>
<feature type="domain" description="Cadherin" evidence="10">
    <location>
        <begin position="305"/>
        <end position="412"/>
    </location>
</feature>
<organism evidence="13">
    <name type="scientific">Taenia asiatica</name>
    <name type="common">Asian tapeworm</name>
    <dbReference type="NCBI Taxonomy" id="60517"/>
    <lineage>
        <taxon>Eukaryota</taxon>
        <taxon>Metazoa</taxon>
        <taxon>Spiralia</taxon>
        <taxon>Lophotrochozoa</taxon>
        <taxon>Platyhelminthes</taxon>
        <taxon>Cestoda</taxon>
        <taxon>Eucestoda</taxon>
        <taxon>Cyclophyllidea</taxon>
        <taxon>Taeniidae</taxon>
        <taxon>Taenia</taxon>
    </lineage>
</organism>
<dbReference type="FunFam" id="2.60.40.60:FF:000020">
    <property type="entry name" value="Dachsous cadherin-related 1b"/>
    <property type="match status" value="1"/>
</dbReference>
<dbReference type="PANTHER" id="PTHR24026">
    <property type="entry name" value="FAT ATYPICAL CADHERIN-RELATED"/>
    <property type="match status" value="1"/>
</dbReference>
<sequence>MLTRVGFHRFHLSFALPLLLHHVLLTIPTIASNNVSQVYLFLREEEVPIGKVVLSASRAIYLAKEYAKRGVYSVTIEELIDPSPDFYYPEPLFNMSEKIDYFTINTYTGLIKTTRRLDFDDPGLEAAGCISNKANSLIEVLQQNNPSALKTTSHCCFSLQIMSIREDPLQLYICIGDINDNAPRWNLKSFDRTGFVHEKSELTLNIPESLQLGNAIDLPLATDLDSESNKVISYEMWPGLLEFEMVWNSTTSKLYLVLKKELDREVESTYKFSLIARDGGDEPNTGTLSVIINVQDVNDNDPLFEKSVYFVTIPESTKILSQIIQVKAVDSDFGNNAEVIYSISTLTDPEFSQMFSVDPISGWLKLVQELDFENHKQISLTLTASDRGEPPRQSTCLVEITLTDVNDNAPKLLFEPGSLTNFALVPENEIAGRIVAVFTASDEDSGANGEVVCWIKSVSKTELDVTMKVAEYEDEEGEEDEDEGTEVNTFFKLELMALPFAKVYQLSTAAMFDREAGRKYRVCIMCSDKGSPPQKTTGSVLVRIQDVNDHSPEFSTSHFNFRAAENHRIGTPLFTLTAEDPDEGENATVSYYLISPEDVFTLNNQTGEVSLRQPLDYEKQTQHNFTLLAVDGGQPPLTGSVTVTLYVEDTNDNAPVVTSDLVLSAWENHSAADPIGGLSAMDLDTGLNGNFYFKIASIKPCFCGAPPTGEKVADFNDSLCSWALEMVNKCNVNLVEKAHRMCSRASLKYAPSWTSKEYRRFLMTERGDIYLRYPNLDRETVPVYLIQGTVTDRGHPPQSTTFCATIVVKDVNDCHPKFTFPALTNNTVLVRLPLLRGEPLVQLHATDNDADANGELRFAFAEESENSVASLFDIHPYTGLIVSKYNLQLRDLEFIGSPTSILKQTHAVADLGTPSLVSYANLRVRFQMRQNPPVKADFPSLKEQLLLQRQQQHQTADPFEEYGALQADSTRSLDRTTWRSSVIFIILCAFFLVLLLFLAVLLLAIFIRRSLHPLSPYIPATTTTSALSATTTSRRAPMTLFISPMHHHQNPNYQLSGSSPTLPLAVTPCHALPPSLPQISGLSGSGDLSIDSSAV</sequence>
<dbReference type="GO" id="GO:0005509">
    <property type="term" value="F:calcium ion binding"/>
    <property type="evidence" value="ECO:0007669"/>
    <property type="project" value="UniProtKB-UniRule"/>
</dbReference>
<dbReference type="InterPro" id="IPR002126">
    <property type="entry name" value="Cadherin-like_dom"/>
</dbReference>
<dbReference type="GO" id="GO:0007156">
    <property type="term" value="P:homophilic cell adhesion via plasma membrane adhesion molecules"/>
    <property type="evidence" value="ECO:0007669"/>
    <property type="project" value="InterPro"/>
</dbReference>
<dbReference type="OrthoDB" id="6252479at2759"/>
<keyword evidence="9" id="KW-0732">Signal</keyword>
<dbReference type="SUPFAM" id="SSF49313">
    <property type="entry name" value="Cadherin-like"/>
    <property type="match status" value="6"/>
</dbReference>
<comment type="subcellular location">
    <subcellularLocation>
        <location evidence="1">Membrane</location>
    </subcellularLocation>
</comment>
<feature type="domain" description="Cadherin" evidence="10">
    <location>
        <begin position="555"/>
        <end position="657"/>
    </location>
</feature>
<name>A0A158RA98_TAEAS</name>
<dbReference type="PANTHER" id="PTHR24026:SF133">
    <property type="entry name" value="CADHERIN-RELATED FAMILY MEMBER 2"/>
    <property type="match status" value="1"/>
</dbReference>
<dbReference type="PRINTS" id="PR00205">
    <property type="entry name" value="CADHERIN"/>
</dbReference>
<dbReference type="AlphaFoldDB" id="A0A158RA98"/>
<feature type="chain" id="PRO_5043135948" evidence="9">
    <location>
        <begin position="27"/>
        <end position="1095"/>
    </location>
</feature>
<feature type="domain" description="Cadherin" evidence="10">
    <location>
        <begin position="837"/>
        <end position="941"/>
    </location>
</feature>
<evidence type="ECO:0000313" key="11">
    <source>
        <dbReference type="EMBL" id="VDK40964.1"/>
    </source>
</evidence>
<reference evidence="11 12" key="2">
    <citation type="submission" date="2018-11" db="EMBL/GenBank/DDBJ databases">
        <authorList>
            <consortium name="Pathogen Informatics"/>
        </authorList>
    </citation>
    <scope>NUCLEOTIDE SEQUENCE [LARGE SCALE GENOMIC DNA]</scope>
</reference>
<keyword evidence="12" id="KW-1185">Reference proteome</keyword>
<evidence type="ECO:0000313" key="13">
    <source>
        <dbReference type="WBParaSite" id="TASK_0000875101-mRNA-1"/>
    </source>
</evidence>
<feature type="domain" description="Cadherin" evidence="10">
    <location>
        <begin position="425"/>
        <end position="554"/>
    </location>
</feature>
<evidence type="ECO:0000259" key="10">
    <source>
        <dbReference type="PROSITE" id="PS50268"/>
    </source>
</evidence>
<keyword evidence="3" id="KW-0677">Repeat</keyword>
<keyword evidence="4 7" id="KW-0106">Calcium</keyword>
<evidence type="ECO:0000256" key="8">
    <source>
        <dbReference type="SAM" id="Phobius"/>
    </source>
</evidence>
<dbReference type="CDD" id="cd11304">
    <property type="entry name" value="Cadherin_repeat"/>
    <property type="match status" value="6"/>
</dbReference>
<feature type="transmembrane region" description="Helical" evidence="8">
    <location>
        <begin position="982"/>
        <end position="1007"/>
    </location>
</feature>
<dbReference type="PROSITE" id="PS00232">
    <property type="entry name" value="CADHERIN_1"/>
    <property type="match status" value="3"/>
</dbReference>
<keyword evidence="2 8" id="KW-0812">Transmembrane</keyword>
<accession>A0A158RA98</accession>
<feature type="domain" description="Cadherin" evidence="10">
    <location>
        <begin position="198"/>
        <end position="304"/>
    </location>
</feature>
<dbReference type="Gene3D" id="2.60.40.60">
    <property type="entry name" value="Cadherins"/>
    <property type="match status" value="7"/>
</dbReference>
<keyword evidence="5 8" id="KW-1133">Transmembrane helix</keyword>
<dbReference type="WBParaSite" id="TASK_0000875101-mRNA-1">
    <property type="protein sequence ID" value="TASK_0000875101-mRNA-1"/>
    <property type="gene ID" value="TASK_0000875101"/>
</dbReference>
<reference evidence="13" key="1">
    <citation type="submission" date="2016-04" db="UniProtKB">
        <authorList>
            <consortium name="WormBaseParasite"/>
        </authorList>
    </citation>
    <scope>IDENTIFICATION</scope>
</reference>
<feature type="signal peptide" evidence="9">
    <location>
        <begin position="1"/>
        <end position="26"/>
    </location>
</feature>
<dbReference type="FunFam" id="2.60.40.60:FF:000092">
    <property type="entry name" value="Protocadherin 8"/>
    <property type="match status" value="1"/>
</dbReference>
<evidence type="ECO:0000313" key="12">
    <source>
        <dbReference type="Proteomes" id="UP000282613"/>
    </source>
</evidence>
<keyword evidence="6 8" id="KW-0472">Membrane</keyword>
<feature type="domain" description="Cadherin" evidence="10">
    <location>
        <begin position="101"/>
        <end position="185"/>
    </location>
</feature>
<dbReference type="InterPro" id="IPR015919">
    <property type="entry name" value="Cadherin-like_sf"/>
</dbReference>
<evidence type="ECO:0000256" key="3">
    <source>
        <dbReference type="ARBA" id="ARBA00022737"/>
    </source>
</evidence>
<evidence type="ECO:0000256" key="1">
    <source>
        <dbReference type="ARBA" id="ARBA00004370"/>
    </source>
</evidence>
<evidence type="ECO:0000256" key="2">
    <source>
        <dbReference type="ARBA" id="ARBA00022692"/>
    </source>
</evidence>
<dbReference type="PROSITE" id="PS50268">
    <property type="entry name" value="CADHERIN_2"/>
    <property type="match status" value="7"/>
</dbReference>
<gene>
    <name evidence="11" type="ORF">TASK_LOCUS8752</name>
</gene>
<dbReference type="InterPro" id="IPR020894">
    <property type="entry name" value="Cadherin_CS"/>
</dbReference>
<feature type="domain" description="Cadherin" evidence="10">
    <location>
        <begin position="667"/>
        <end position="818"/>
    </location>
</feature>
<evidence type="ECO:0000256" key="6">
    <source>
        <dbReference type="ARBA" id="ARBA00023136"/>
    </source>
</evidence>
<dbReference type="STRING" id="60517.A0A158RA98"/>
<evidence type="ECO:0000256" key="7">
    <source>
        <dbReference type="PROSITE-ProRule" id="PRU00043"/>
    </source>
</evidence>
<dbReference type="EMBL" id="UYRS01018882">
    <property type="protein sequence ID" value="VDK40964.1"/>
    <property type="molecule type" value="Genomic_DNA"/>
</dbReference>
<dbReference type="SMART" id="SM00112">
    <property type="entry name" value="CA"/>
    <property type="match status" value="5"/>
</dbReference>
<proteinExistence type="predicted"/>
<dbReference type="FunFam" id="2.60.40.60:FF:000015">
    <property type="entry name" value="FAT atypical cadherin 1"/>
    <property type="match status" value="1"/>
</dbReference>